<dbReference type="EMBL" id="UYRX01003142">
    <property type="protein sequence ID" value="VDM93805.1"/>
    <property type="molecule type" value="Genomic_DNA"/>
</dbReference>
<evidence type="ECO:0000313" key="2">
    <source>
        <dbReference type="Proteomes" id="UP000277928"/>
    </source>
</evidence>
<name>A0A3P7MCF6_LITSI</name>
<organism evidence="1 2">
    <name type="scientific">Litomosoides sigmodontis</name>
    <name type="common">Filarial nematode worm</name>
    <dbReference type="NCBI Taxonomy" id="42156"/>
    <lineage>
        <taxon>Eukaryota</taxon>
        <taxon>Metazoa</taxon>
        <taxon>Ecdysozoa</taxon>
        <taxon>Nematoda</taxon>
        <taxon>Chromadorea</taxon>
        <taxon>Rhabditida</taxon>
        <taxon>Spirurina</taxon>
        <taxon>Spiruromorpha</taxon>
        <taxon>Filarioidea</taxon>
        <taxon>Onchocercidae</taxon>
        <taxon>Litomosoides</taxon>
    </lineage>
</organism>
<protein>
    <submittedName>
        <fullName evidence="1">Uncharacterized protein</fullName>
    </submittedName>
</protein>
<reference evidence="1 2" key="1">
    <citation type="submission" date="2018-08" db="EMBL/GenBank/DDBJ databases">
        <authorList>
            <person name="Laetsch R D."/>
            <person name="Stevens L."/>
            <person name="Kumar S."/>
            <person name="Blaxter L. M."/>
        </authorList>
    </citation>
    <scope>NUCLEOTIDE SEQUENCE [LARGE SCALE GENOMIC DNA]</scope>
</reference>
<feature type="non-terminal residue" evidence="1">
    <location>
        <position position="22"/>
    </location>
</feature>
<evidence type="ECO:0000313" key="1">
    <source>
        <dbReference type="EMBL" id="VDM93805.1"/>
    </source>
</evidence>
<dbReference type="Proteomes" id="UP000277928">
    <property type="component" value="Unassembled WGS sequence"/>
</dbReference>
<accession>A0A3P7MCF6</accession>
<dbReference type="AlphaFoldDB" id="A0A3P7MCF6"/>
<gene>
    <name evidence="1" type="ORF">NLS_LOCUS10244</name>
</gene>
<sequence length="22" mass="2768">MFRRQEVHRCMKDAPFCIKLMQ</sequence>
<proteinExistence type="predicted"/>
<keyword evidence="2" id="KW-1185">Reference proteome</keyword>